<organism evidence="1 2">
    <name type="scientific">Dipteronia dyeriana</name>
    <dbReference type="NCBI Taxonomy" id="168575"/>
    <lineage>
        <taxon>Eukaryota</taxon>
        <taxon>Viridiplantae</taxon>
        <taxon>Streptophyta</taxon>
        <taxon>Embryophyta</taxon>
        <taxon>Tracheophyta</taxon>
        <taxon>Spermatophyta</taxon>
        <taxon>Magnoliopsida</taxon>
        <taxon>eudicotyledons</taxon>
        <taxon>Gunneridae</taxon>
        <taxon>Pentapetalae</taxon>
        <taxon>rosids</taxon>
        <taxon>malvids</taxon>
        <taxon>Sapindales</taxon>
        <taxon>Sapindaceae</taxon>
        <taxon>Hippocastanoideae</taxon>
        <taxon>Acereae</taxon>
        <taxon>Dipteronia</taxon>
    </lineage>
</organism>
<evidence type="ECO:0000313" key="1">
    <source>
        <dbReference type="EMBL" id="KAK2652450.1"/>
    </source>
</evidence>
<sequence>MQVALRLQVDFCDFQVILSGRSVWSQMHSNDFCKFFLRLPSSRKIWATSVRLFCDLDFETLSHIILSIEVAGSSGGDLRVDAARWSQQIKLEPSAFNGGSGRERTSVFDVQKGRMATGRSQAGVLNGEWSEKLSGLDQALPKTLRFINDVASARAFGL</sequence>
<keyword evidence="2" id="KW-1185">Reference proteome</keyword>
<protein>
    <submittedName>
        <fullName evidence="1">Uncharacterized protein</fullName>
    </submittedName>
</protein>
<evidence type="ECO:0000313" key="2">
    <source>
        <dbReference type="Proteomes" id="UP001280121"/>
    </source>
</evidence>
<name>A0AAE0CIG5_9ROSI</name>
<dbReference type="AlphaFoldDB" id="A0AAE0CIG5"/>
<accession>A0AAE0CIG5</accession>
<gene>
    <name evidence="1" type="ORF">Ddye_012306</name>
</gene>
<comment type="caution">
    <text evidence="1">The sequence shown here is derived from an EMBL/GenBank/DDBJ whole genome shotgun (WGS) entry which is preliminary data.</text>
</comment>
<reference evidence="1" key="1">
    <citation type="journal article" date="2023" name="Plant J.">
        <title>Genome sequences and population genomics provide insights into the demographic history, inbreeding, and mutation load of two 'living fossil' tree species of Dipteronia.</title>
        <authorList>
            <person name="Feng Y."/>
            <person name="Comes H.P."/>
            <person name="Chen J."/>
            <person name="Zhu S."/>
            <person name="Lu R."/>
            <person name="Zhang X."/>
            <person name="Li P."/>
            <person name="Qiu J."/>
            <person name="Olsen K.M."/>
            <person name="Qiu Y."/>
        </authorList>
    </citation>
    <scope>NUCLEOTIDE SEQUENCE</scope>
    <source>
        <strain evidence="1">KIB01</strain>
    </source>
</reference>
<dbReference type="Proteomes" id="UP001280121">
    <property type="component" value="Unassembled WGS sequence"/>
</dbReference>
<dbReference type="EMBL" id="JANJYI010000004">
    <property type="protein sequence ID" value="KAK2652450.1"/>
    <property type="molecule type" value="Genomic_DNA"/>
</dbReference>
<proteinExistence type="predicted"/>